<dbReference type="InterPro" id="IPR001077">
    <property type="entry name" value="COMT_C"/>
</dbReference>
<dbReference type="SUPFAM" id="SSF53335">
    <property type="entry name" value="S-adenosyl-L-methionine-dependent methyltransferases"/>
    <property type="match status" value="1"/>
</dbReference>
<dbReference type="GO" id="GO:0032259">
    <property type="term" value="P:methylation"/>
    <property type="evidence" value="ECO:0007669"/>
    <property type="project" value="UniProtKB-KW"/>
</dbReference>
<dbReference type="eggNOG" id="KOG3178">
    <property type="taxonomic scope" value="Eukaryota"/>
</dbReference>
<keyword evidence="1 5" id="KW-0489">Methyltransferase</keyword>
<dbReference type="InterPro" id="IPR016461">
    <property type="entry name" value="COMT-like"/>
</dbReference>
<evidence type="ECO:0000313" key="5">
    <source>
        <dbReference type="EMBL" id="EXC30551.1"/>
    </source>
</evidence>
<dbReference type="STRING" id="981085.W9SF67"/>
<evidence type="ECO:0000259" key="4">
    <source>
        <dbReference type="Pfam" id="PF00891"/>
    </source>
</evidence>
<dbReference type="InterPro" id="IPR029063">
    <property type="entry name" value="SAM-dependent_MTases_sf"/>
</dbReference>
<keyword evidence="6" id="KW-1185">Reference proteome</keyword>
<dbReference type="Gene3D" id="3.40.50.150">
    <property type="entry name" value="Vaccinia Virus protein VP39"/>
    <property type="match status" value="2"/>
</dbReference>
<sequence>MLDPILFAPCHVLTKRLQDDTAVTSFDSFHGLNISDYIKKSFEFEDLIDSAMDSDSSKMNLAIKDLKKVFDGVTSLVDARGKRSVFCSIIIDAFLYMQCTVLDLPHVVANLEPIQGNHGKKVIIIDIVMSENDGTELMETKLYYDIMAMMLMNGKERSERDWQKLIAKAGFSLCEITVKVRIRSLPRFFLDGEGAWLDWQRTVCRVGPTRCLKSTLSMCFWLYVVYCVPCIPVCGDWIGSGICFMNLEL</sequence>
<organism evidence="5 6">
    <name type="scientific">Morus notabilis</name>
    <dbReference type="NCBI Taxonomy" id="981085"/>
    <lineage>
        <taxon>Eukaryota</taxon>
        <taxon>Viridiplantae</taxon>
        <taxon>Streptophyta</taxon>
        <taxon>Embryophyta</taxon>
        <taxon>Tracheophyta</taxon>
        <taxon>Spermatophyta</taxon>
        <taxon>Magnoliopsida</taxon>
        <taxon>eudicotyledons</taxon>
        <taxon>Gunneridae</taxon>
        <taxon>Pentapetalae</taxon>
        <taxon>rosids</taxon>
        <taxon>fabids</taxon>
        <taxon>Rosales</taxon>
        <taxon>Moraceae</taxon>
        <taxon>Moreae</taxon>
        <taxon>Morus</taxon>
    </lineage>
</organism>
<name>W9SF67_9ROSA</name>
<dbReference type="EMBL" id="KE346210">
    <property type="protein sequence ID" value="EXC30551.1"/>
    <property type="molecule type" value="Genomic_DNA"/>
</dbReference>
<feature type="domain" description="O-methyltransferase C-terminal" evidence="4">
    <location>
        <begin position="14"/>
        <end position="110"/>
    </location>
</feature>
<reference evidence="6" key="1">
    <citation type="submission" date="2013-01" db="EMBL/GenBank/DDBJ databases">
        <title>Draft Genome Sequence of a Mulberry Tree, Morus notabilis C.K. Schneid.</title>
        <authorList>
            <person name="He N."/>
            <person name="Zhao S."/>
        </authorList>
    </citation>
    <scope>NUCLEOTIDE SEQUENCE</scope>
</reference>
<evidence type="ECO:0000256" key="2">
    <source>
        <dbReference type="ARBA" id="ARBA00022679"/>
    </source>
</evidence>
<accession>W9SF67</accession>
<protein>
    <submittedName>
        <fullName evidence="5">Chavicol O-methyltransferase</fullName>
    </submittedName>
</protein>
<evidence type="ECO:0000256" key="3">
    <source>
        <dbReference type="ARBA" id="ARBA00022691"/>
    </source>
</evidence>
<evidence type="ECO:0000256" key="1">
    <source>
        <dbReference type="ARBA" id="ARBA00022603"/>
    </source>
</evidence>
<dbReference type="Pfam" id="PF00891">
    <property type="entry name" value="Methyltransf_2"/>
    <property type="match status" value="2"/>
</dbReference>
<keyword evidence="3" id="KW-0949">S-adenosyl-L-methionine</keyword>
<feature type="domain" description="O-methyltransferase C-terminal" evidence="4">
    <location>
        <begin position="119"/>
        <end position="172"/>
    </location>
</feature>
<dbReference type="AlphaFoldDB" id="W9SF67"/>
<dbReference type="GO" id="GO:0008171">
    <property type="term" value="F:O-methyltransferase activity"/>
    <property type="evidence" value="ECO:0007669"/>
    <property type="project" value="InterPro"/>
</dbReference>
<gene>
    <name evidence="5" type="ORF">L484_015042</name>
</gene>
<dbReference type="Proteomes" id="UP000030645">
    <property type="component" value="Unassembled WGS sequence"/>
</dbReference>
<dbReference type="PANTHER" id="PTHR11746">
    <property type="entry name" value="O-METHYLTRANSFERASE"/>
    <property type="match status" value="1"/>
</dbReference>
<evidence type="ECO:0000313" key="6">
    <source>
        <dbReference type="Proteomes" id="UP000030645"/>
    </source>
</evidence>
<keyword evidence="2 5" id="KW-0808">Transferase</keyword>
<proteinExistence type="predicted"/>